<dbReference type="InterPro" id="IPR006671">
    <property type="entry name" value="Cyclin_N"/>
</dbReference>
<dbReference type="PANTHER" id="PTHR10177">
    <property type="entry name" value="CYCLINS"/>
    <property type="match status" value="1"/>
</dbReference>
<dbReference type="Pfam" id="PF00134">
    <property type="entry name" value="Cyclin_N"/>
    <property type="match status" value="1"/>
</dbReference>
<dbReference type="Proteomes" id="UP001497482">
    <property type="component" value="Chromosome 4"/>
</dbReference>
<dbReference type="EMBL" id="OZ035826">
    <property type="protein sequence ID" value="CAL1604463.1"/>
    <property type="molecule type" value="Genomic_DNA"/>
</dbReference>
<evidence type="ECO:0000313" key="4">
    <source>
        <dbReference type="Proteomes" id="UP001497482"/>
    </source>
</evidence>
<evidence type="ECO:0000313" key="3">
    <source>
        <dbReference type="EMBL" id="CAL1604463.1"/>
    </source>
</evidence>
<organism evidence="3 4">
    <name type="scientific">Knipowitschia caucasica</name>
    <name type="common">Caucasian dwarf goby</name>
    <name type="synonym">Pomatoschistus caucasicus</name>
    <dbReference type="NCBI Taxonomy" id="637954"/>
    <lineage>
        <taxon>Eukaryota</taxon>
        <taxon>Metazoa</taxon>
        <taxon>Chordata</taxon>
        <taxon>Craniata</taxon>
        <taxon>Vertebrata</taxon>
        <taxon>Euteleostomi</taxon>
        <taxon>Actinopterygii</taxon>
        <taxon>Neopterygii</taxon>
        <taxon>Teleostei</taxon>
        <taxon>Neoteleostei</taxon>
        <taxon>Acanthomorphata</taxon>
        <taxon>Gobiaria</taxon>
        <taxon>Gobiiformes</taxon>
        <taxon>Gobioidei</taxon>
        <taxon>Gobiidae</taxon>
        <taxon>Gobiinae</taxon>
        <taxon>Knipowitschia</taxon>
    </lineage>
</organism>
<name>A0AAV2LSZ6_KNICA</name>
<sequence length="184" mass="20616">MASLESRAHPGATENLGRMGKATVWSRAALGELSNLNPAAVNTKRGAFKTQACLKTRLPEKQAEVLAPECTLEQEETALCQAFSEALLTVEDMDEEDCDLPQLCSHYVKDIYRYLHELERQQPVRPHYMQGYEITGRMRALLVDWLVQVHSRFQLLQETLYLTVAVLPAGVLRQMASLSVGEGL</sequence>
<dbReference type="InterPro" id="IPR039361">
    <property type="entry name" value="Cyclin"/>
</dbReference>
<dbReference type="SUPFAM" id="SSF47954">
    <property type="entry name" value="Cyclin-like"/>
    <property type="match status" value="1"/>
</dbReference>
<accession>A0AAV2LSZ6</accession>
<dbReference type="InterPro" id="IPR036915">
    <property type="entry name" value="Cyclin-like_sf"/>
</dbReference>
<gene>
    <name evidence="3" type="ORF">KC01_LOCUS31966</name>
</gene>
<evidence type="ECO:0000259" key="2">
    <source>
        <dbReference type="Pfam" id="PF00134"/>
    </source>
</evidence>
<dbReference type="Gene3D" id="1.10.472.10">
    <property type="entry name" value="Cyclin-like"/>
    <property type="match status" value="1"/>
</dbReference>
<reference evidence="3 4" key="1">
    <citation type="submission" date="2024-04" db="EMBL/GenBank/DDBJ databases">
        <authorList>
            <person name="Waldvogel A.-M."/>
            <person name="Schoenle A."/>
        </authorList>
    </citation>
    <scope>NUCLEOTIDE SEQUENCE [LARGE SCALE GENOMIC DNA]</scope>
</reference>
<protein>
    <recommendedName>
        <fullName evidence="2">Cyclin N-terminal domain-containing protein</fullName>
    </recommendedName>
</protein>
<dbReference type="AlphaFoldDB" id="A0AAV2LSZ6"/>
<comment type="function">
    <text evidence="1">Essential for the control of the cell cycle at the G2/M (mitosis) transition.</text>
</comment>
<evidence type="ECO:0000256" key="1">
    <source>
        <dbReference type="ARBA" id="ARBA00003222"/>
    </source>
</evidence>
<feature type="domain" description="Cyclin N-terminal" evidence="2">
    <location>
        <begin position="110"/>
        <end position="167"/>
    </location>
</feature>
<keyword evidence="4" id="KW-1185">Reference proteome</keyword>
<proteinExistence type="predicted"/>